<dbReference type="RefSeq" id="WP_168442366.1">
    <property type="nucleotide sequence ID" value="NZ_CAAHFG010000002.1"/>
</dbReference>
<dbReference type="Proteomes" id="UP000366872">
    <property type="component" value="Unassembled WGS sequence"/>
</dbReference>
<keyword evidence="3" id="KW-1185">Reference proteome</keyword>
<dbReference type="Gene3D" id="1.10.260.40">
    <property type="entry name" value="lambda repressor-like DNA-binding domains"/>
    <property type="match status" value="1"/>
</dbReference>
<dbReference type="Pfam" id="PF01381">
    <property type="entry name" value="HTH_3"/>
    <property type="match status" value="1"/>
</dbReference>
<dbReference type="InterPro" id="IPR001387">
    <property type="entry name" value="Cro/C1-type_HTH"/>
</dbReference>
<organism evidence="2 3">
    <name type="scientific">Pontiella desulfatans</name>
    <dbReference type="NCBI Taxonomy" id="2750659"/>
    <lineage>
        <taxon>Bacteria</taxon>
        <taxon>Pseudomonadati</taxon>
        <taxon>Kiritimatiellota</taxon>
        <taxon>Kiritimatiellia</taxon>
        <taxon>Kiritimatiellales</taxon>
        <taxon>Pontiellaceae</taxon>
        <taxon>Pontiella</taxon>
    </lineage>
</organism>
<name>A0A6C2U522_PONDE</name>
<dbReference type="EMBL" id="CAAHFG010000002">
    <property type="protein sequence ID" value="VGO14983.1"/>
    <property type="molecule type" value="Genomic_DNA"/>
</dbReference>
<evidence type="ECO:0000313" key="2">
    <source>
        <dbReference type="EMBL" id="VGO14983.1"/>
    </source>
</evidence>
<evidence type="ECO:0000259" key="1">
    <source>
        <dbReference type="PROSITE" id="PS50943"/>
    </source>
</evidence>
<dbReference type="InterPro" id="IPR010982">
    <property type="entry name" value="Lambda_DNA-bd_dom_sf"/>
</dbReference>
<sequence>MKELIELGERVRQQRIAAGIKQRELAERAAISPDTLSALENGRSVSTETLVRVLRELGWASALEELLPAPAPSPIELQKLSGKQRQRVR</sequence>
<dbReference type="AlphaFoldDB" id="A0A6C2U522"/>
<gene>
    <name evidence="2" type="ORF">PDESU_03563</name>
</gene>
<dbReference type="SMART" id="SM00530">
    <property type="entry name" value="HTH_XRE"/>
    <property type="match status" value="1"/>
</dbReference>
<accession>A0A6C2U522</accession>
<dbReference type="GO" id="GO:0003677">
    <property type="term" value="F:DNA binding"/>
    <property type="evidence" value="ECO:0007669"/>
    <property type="project" value="InterPro"/>
</dbReference>
<feature type="domain" description="HTH cro/C1-type" evidence="1">
    <location>
        <begin position="11"/>
        <end position="66"/>
    </location>
</feature>
<dbReference type="PROSITE" id="PS50943">
    <property type="entry name" value="HTH_CROC1"/>
    <property type="match status" value="1"/>
</dbReference>
<proteinExistence type="predicted"/>
<dbReference type="SUPFAM" id="SSF47413">
    <property type="entry name" value="lambda repressor-like DNA-binding domains"/>
    <property type="match status" value="1"/>
</dbReference>
<evidence type="ECO:0000313" key="3">
    <source>
        <dbReference type="Proteomes" id="UP000366872"/>
    </source>
</evidence>
<dbReference type="CDD" id="cd00093">
    <property type="entry name" value="HTH_XRE"/>
    <property type="match status" value="1"/>
</dbReference>
<reference evidence="2 3" key="1">
    <citation type="submission" date="2019-04" db="EMBL/GenBank/DDBJ databases">
        <authorList>
            <person name="Van Vliet M D."/>
        </authorList>
    </citation>
    <scope>NUCLEOTIDE SEQUENCE [LARGE SCALE GENOMIC DNA]</scope>
    <source>
        <strain evidence="2 3">F1</strain>
    </source>
</reference>
<protein>
    <recommendedName>
        <fullName evidence="1">HTH cro/C1-type domain-containing protein</fullName>
    </recommendedName>
</protein>